<name>A0A8H6M3Q0_9AGAR</name>
<organism evidence="1 2">
    <name type="scientific">Ephemerocybe angulata</name>
    <dbReference type="NCBI Taxonomy" id="980116"/>
    <lineage>
        <taxon>Eukaryota</taxon>
        <taxon>Fungi</taxon>
        <taxon>Dikarya</taxon>
        <taxon>Basidiomycota</taxon>
        <taxon>Agaricomycotina</taxon>
        <taxon>Agaricomycetes</taxon>
        <taxon>Agaricomycetidae</taxon>
        <taxon>Agaricales</taxon>
        <taxon>Agaricineae</taxon>
        <taxon>Psathyrellaceae</taxon>
        <taxon>Ephemerocybe</taxon>
    </lineage>
</organism>
<accession>A0A8H6M3Q0</accession>
<gene>
    <name evidence="1" type="ORF">DFP72DRAFT_814071</name>
</gene>
<protein>
    <submittedName>
        <fullName evidence="1">Uncharacterized protein</fullName>
    </submittedName>
</protein>
<proteinExistence type="predicted"/>
<comment type="caution">
    <text evidence="1">The sequence shown here is derived from an EMBL/GenBank/DDBJ whole genome shotgun (WGS) entry which is preliminary data.</text>
</comment>
<keyword evidence="2" id="KW-1185">Reference proteome</keyword>
<dbReference type="OrthoDB" id="3051324at2759"/>
<evidence type="ECO:0000313" key="2">
    <source>
        <dbReference type="Proteomes" id="UP000521943"/>
    </source>
</evidence>
<dbReference type="EMBL" id="JACGCI010000039">
    <property type="protein sequence ID" value="KAF6753440.1"/>
    <property type="molecule type" value="Genomic_DNA"/>
</dbReference>
<evidence type="ECO:0000313" key="1">
    <source>
        <dbReference type="EMBL" id="KAF6753440.1"/>
    </source>
</evidence>
<reference evidence="1 2" key="1">
    <citation type="submission" date="2020-07" db="EMBL/GenBank/DDBJ databases">
        <title>Comparative genomics of pyrophilous fungi reveals a link between fire events and developmental genes.</title>
        <authorList>
            <consortium name="DOE Joint Genome Institute"/>
            <person name="Steindorff A.S."/>
            <person name="Carver A."/>
            <person name="Calhoun S."/>
            <person name="Stillman K."/>
            <person name="Liu H."/>
            <person name="Lipzen A."/>
            <person name="Pangilinan J."/>
            <person name="Labutti K."/>
            <person name="Bruns T.D."/>
            <person name="Grigoriev I.V."/>
        </authorList>
    </citation>
    <scope>NUCLEOTIDE SEQUENCE [LARGE SCALE GENOMIC DNA]</scope>
    <source>
        <strain evidence="1 2">CBS 144469</strain>
    </source>
</reference>
<dbReference type="Proteomes" id="UP000521943">
    <property type="component" value="Unassembled WGS sequence"/>
</dbReference>
<sequence>MIDWMRMLYGQMEYRVKSDGEYSEAFQSLWGILAGDSLSPSFFDAYIHDFKPPTLPSDIVLQGTPIGNMELADDIVEFTQLDRKRPDLAALQPKVHYTEVEYCARQVFFEMSVPKTRGLLFGATGEPISSLTVADGTPIIFDDKYRYGGVLFSNTVGSRLFTPHYTFQADRARNAIYSLFAAEAYTGTIPIQVGLVLYRARVDCHLTYGCEVVIDVSEAGIRKLEKEQKRCLRRLNGVGPRSPTAPLFTETGIMPIRHRRIILALRFAQYALEEPLDHWVSRAYRDTLAMHRAGKKGWMRDMVRALAKLPFAPVTLDVSSMESVDGISAVITQVEISCSKYLMNELASTRLPLLHGEDRGLQPDSIQSTLRLRPYLRNVTIPAHRKALFRFLCADHYLAVEQYRRVPRRNGDKIPVDQRPCRYGDACTESEVHALFLCNGIDKLVDRRTVFMDRIKAMVPSHTPEFIRDNPILCIHFYLEHKELAPILAKFVYDIMVIFPGPERSKGPKGGKKRARKT</sequence>
<dbReference type="AlphaFoldDB" id="A0A8H6M3Q0"/>